<organism evidence="2 3">
    <name type="scientific">Trifolium medium</name>
    <dbReference type="NCBI Taxonomy" id="97028"/>
    <lineage>
        <taxon>Eukaryota</taxon>
        <taxon>Viridiplantae</taxon>
        <taxon>Streptophyta</taxon>
        <taxon>Embryophyta</taxon>
        <taxon>Tracheophyta</taxon>
        <taxon>Spermatophyta</taxon>
        <taxon>Magnoliopsida</taxon>
        <taxon>eudicotyledons</taxon>
        <taxon>Gunneridae</taxon>
        <taxon>Pentapetalae</taxon>
        <taxon>rosids</taxon>
        <taxon>fabids</taxon>
        <taxon>Fabales</taxon>
        <taxon>Fabaceae</taxon>
        <taxon>Papilionoideae</taxon>
        <taxon>50 kb inversion clade</taxon>
        <taxon>NPAAA clade</taxon>
        <taxon>Hologalegina</taxon>
        <taxon>IRL clade</taxon>
        <taxon>Trifolieae</taxon>
        <taxon>Trifolium</taxon>
    </lineage>
</organism>
<dbReference type="Pfam" id="PF07727">
    <property type="entry name" value="RVT_2"/>
    <property type="match status" value="1"/>
</dbReference>
<accession>A0A392Q793</accession>
<dbReference type="AlphaFoldDB" id="A0A392Q793"/>
<dbReference type="Proteomes" id="UP000265520">
    <property type="component" value="Unassembled WGS sequence"/>
</dbReference>
<dbReference type="SUPFAM" id="SSF56672">
    <property type="entry name" value="DNA/RNA polymerases"/>
    <property type="match status" value="1"/>
</dbReference>
<evidence type="ECO:0000313" key="2">
    <source>
        <dbReference type="EMBL" id="MCI19699.1"/>
    </source>
</evidence>
<evidence type="ECO:0000313" key="3">
    <source>
        <dbReference type="Proteomes" id="UP000265520"/>
    </source>
</evidence>
<name>A0A392Q793_9FABA</name>
<protein>
    <submittedName>
        <fullName evidence="2">Copia protein</fullName>
    </submittedName>
</protein>
<dbReference type="InterPro" id="IPR043502">
    <property type="entry name" value="DNA/RNA_pol_sf"/>
</dbReference>
<keyword evidence="3" id="KW-1185">Reference proteome</keyword>
<feature type="non-terminal residue" evidence="2">
    <location>
        <position position="163"/>
    </location>
</feature>
<sequence>YMHQPLGFRDPHHPDYVCRLRKSLYGLKQAPRAWYQHFADFVSTIGFQHSTSDHSLFIYRRGSDMAYILLYIDEIILITSSHDLRKSIMTLLASEFAMKDLGPLSCFLGIAVTRHAGGLFLSQRTYASDIITRVGMASCKPSATPVDTKQKLSTSALYRSLAG</sequence>
<evidence type="ECO:0000259" key="1">
    <source>
        <dbReference type="Pfam" id="PF07727"/>
    </source>
</evidence>
<dbReference type="EMBL" id="LXQA010116110">
    <property type="protein sequence ID" value="MCI19699.1"/>
    <property type="molecule type" value="Genomic_DNA"/>
</dbReference>
<feature type="domain" description="Reverse transcriptase Ty1/copia-type" evidence="1">
    <location>
        <begin position="1"/>
        <end position="146"/>
    </location>
</feature>
<proteinExistence type="predicted"/>
<dbReference type="InterPro" id="IPR013103">
    <property type="entry name" value="RVT_2"/>
</dbReference>
<comment type="caution">
    <text evidence="2">The sequence shown here is derived from an EMBL/GenBank/DDBJ whole genome shotgun (WGS) entry which is preliminary data.</text>
</comment>
<feature type="non-terminal residue" evidence="2">
    <location>
        <position position="1"/>
    </location>
</feature>
<reference evidence="2 3" key="1">
    <citation type="journal article" date="2018" name="Front. Plant Sci.">
        <title>Red Clover (Trifolium pratense) and Zigzag Clover (T. medium) - A Picture of Genomic Similarities and Differences.</title>
        <authorList>
            <person name="Dluhosova J."/>
            <person name="Istvanek J."/>
            <person name="Nedelnik J."/>
            <person name="Repkova J."/>
        </authorList>
    </citation>
    <scope>NUCLEOTIDE SEQUENCE [LARGE SCALE GENOMIC DNA]</scope>
    <source>
        <strain evidence="3">cv. 10/8</strain>
        <tissue evidence="2">Leaf</tissue>
    </source>
</reference>